<sequence>MYAVCTICLMAACTESQHFTTEGLCLVDVASAMENQTELKISDLGNDVCYIPLETTDSCLIGNDPKLLLLDKHIVVYTRKDCFLFNKTNGKFISKVGYGGDSPEAYSDAKPIYNDVEKMLCFKREPNIFQRYDLQGKYQGKMMIPTHPVVPNDFIFTDSFAIGHYNSIGQEFSSRSLVFFNTRGEQKDTLSSLLPVLPEKHIGDVKRFSVRKQGLTNFVLVEFKDDSYSANITDLSFLWKQGSKVRFKEAFIDTIYTLERNRLVPDIAFSTGKWHWGAEARTDSKDNHNRLLMTTVFETNLTLFFQSVREVYSDQPETYNGVYDRKAGTTRMYPEKAGFIDDLNGFMAFCPQTYNSLGEYGMMKSSNEVLIWLEEHPEAVQNKKLSALKKLNEDSNPMVVITVPRE</sequence>
<gene>
    <name evidence="2" type="ORF">KGMB02408_22180</name>
</gene>
<evidence type="ECO:0000313" key="2">
    <source>
        <dbReference type="EMBL" id="GCB35273.1"/>
    </source>
</evidence>
<name>A0A401LUX2_9BACE</name>
<comment type="caution">
    <text evidence="2">The sequence shown here is derived from an EMBL/GenBank/DDBJ whole genome shotgun (WGS) entry which is preliminary data.</text>
</comment>
<proteinExistence type="predicted"/>
<dbReference type="InterPro" id="IPR032558">
    <property type="entry name" value="DUF4934"/>
</dbReference>
<dbReference type="AlphaFoldDB" id="A0A401LUX2"/>
<evidence type="ECO:0000313" key="3">
    <source>
        <dbReference type="Proteomes" id="UP000288079"/>
    </source>
</evidence>
<accession>A0A401LUX2</accession>
<dbReference type="Pfam" id="PF16288">
    <property type="entry name" value="DUF4934"/>
    <property type="match status" value="1"/>
</dbReference>
<feature type="domain" description="DUF4934" evidence="1">
    <location>
        <begin position="39"/>
        <end position="139"/>
    </location>
</feature>
<evidence type="ECO:0000259" key="1">
    <source>
        <dbReference type="Pfam" id="PF16288"/>
    </source>
</evidence>
<organism evidence="2 3">
    <name type="scientific">Bacteroides faecalis</name>
    <dbReference type="NCBI Taxonomy" id="2447885"/>
    <lineage>
        <taxon>Bacteria</taxon>
        <taxon>Pseudomonadati</taxon>
        <taxon>Bacteroidota</taxon>
        <taxon>Bacteroidia</taxon>
        <taxon>Bacteroidales</taxon>
        <taxon>Bacteroidaceae</taxon>
        <taxon>Bacteroides</taxon>
    </lineage>
</organism>
<protein>
    <recommendedName>
        <fullName evidence="1">DUF4934 domain-containing protein</fullName>
    </recommendedName>
</protein>
<dbReference type="Pfam" id="PF17170">
    <property type="entry name" value="DUF5128"/>
    <property type="match status" value="1"/>
</dbReference>
<keyword evidence="3" id="KW-1185">Reference proteome</keyword>
<reference evidence="2 3" key="1">
    <citation type="submission" date="2018-10" db="EMBL/GenBank/DDBJ databases">
        <title>Draft Genome Sequence of Bacteroides sp. KCTC 15687.</title>
        <authorList>
            <person name="Yu S.Y."/>
            <person name="Kim J.S."/>
            <person name="Oh B.S."/>
            <person name="Park S.H."/>
            <person name="Kang S.W."/>
            <person name="Park J.E."/>
            <person name="Choi S.H."/>
            <person name="Han K.I."/>
            <person name="Lee K.C."/>
            <person name="Eom M.K."/>
            <person name="Suh M.K."/>
            <person name="Lee D.H."/>
            <person name="Yoon H."/>
            <person name="Kim B."/>
            <person name="Yang S.J."/>
            <person name="Lee J.S."/>
            <person name="Lee J.H."/>
        </authorList>
    </citation>
    <scope>NUCLEOTIDE SEQUENCE [LARGE SCALE GENOMIC DNA]</scope>
    <source>
        <strain evidence="2 3">KCTC 15687</strain>
    </source>
</reference>
<dbReference type="EMBL" id="BHWB01000005">
    <property type="protein sequence ID" value="GCB35273.1"/>
    <property type="molecule type" value="Genomic_DNA"/>
</dbReference>
<dbReference type="Proteomes" id="UP000288079">
    <property type="component" value="Unassembled WGS sequence"/>
</dbReference>